<keyword evidence="4" id="KW-0863">Zinc-finger</keyword>
<dbReference type="InterPro" id="IPR036875">
    <property type="entry name" value="Znf_CCHC_sf"/>
</dbReference>
<dbReference type="Pfam" id="PF00098">
    <property type="entry name" value="zf-CCHC"/>
    <property type="match status" value="1"/>
</dbReference>
<dbReference type="SMART" id="SM00343">
    <property type="entry name" value="ZnF_C2HC"/>
    <property type="match status" value="1"/>
</dbReference>
<keyword evidence="6" id="KW-0808">Transferase</keyword>
<reference evidence="6" key="1">
    <citation type="journal article" date="2022" name="Int. J. Mol. Sci.">
        <title>Draft Genome of Tanacetum Coccineum: Genomic Comparison of Closely Related Tanacetum-Family Plants.</title>
        <authorList>
            <person name="Yamashiro T."/>
            <person name="Shiraishi A."/>
            <person name="Nakayama K."/>
            <person name="Satake H."/>
        </authorList>
    </citation>
    <scope>NUCLEOTIDE SEQUENCE</scope>
</reference>
<gene>
    <name evidence="6" type="ORF">Tco_0657033</name>
</gene>
<keyword evidence="4" id="KW-0479">Metal-binding</keyword>
<evidence type="ECO:0000256" key="2">
    <source>
        <dbReference type="ARBA" id="ARBA00023125"/>
    </source>
</evidence>
<reference evidence="6" key="2">
    <citation type="submission" date="2022-01" db="EMBL/GenBank/DDBJ databases">
        <authorList>
            <person name="Yamashiro T."/>
            <person name="Shiraishi A."/>
            <person name="Satake H."/>
            <person name="Nakayama K."/>
        </authorList>
    </citation>
    <scope>NUCLEOTIDE SEQUENCE</scope>
</reference>
<dbReference type="Gene3D" id="3.10.10.10">
    <property type="entry name" value="HIV Type 1 Reverse Transcriptase, subunit A, domain 1"/>
    <property type="match status" value="1"/>
</dbReference>
<dbReference type="InterPro" id="IPR043502">
    <property type="entry name" value="DNA/RNA_pol_sf"/>
</dbReference>
<dbReference type="InterPro" id="IPR041577">
    <property type="entry name" value="RT_RNaseH_2"/>
</dbReference>
<evidence type="ECO:0000313" key="6">
    <source>
        <dbReference type="EMBL" id="GJS62249.1"/>
    </source>
</evidence>
<organism evidence="6 7">
    <name type="scientific">Tanacetum coccineum</name>
    <dbReference type="NCBI Taxonomy" id="301880"/>
    <lineage>
        <taxon>Eukaryota</taxon>
        <taxon>Viridiplantae</taxon>
        <taxon>Streptophyta</taxon>
        <taxon>Embryophyta</taxon>
        <taxon>Tracheophyta</taxon>
        <taxon>Spermatophyta</taxon>
        <taxon>Magnoliopsida</taxon>
        <taxon>eudicotyledons</taxon>
        <taxon>Gunneridae</taxon>
        <taxon>Pentapetalae</taxon>
        <taxon>asterids</taxon>
        <taxon>campanulids</taxon>
        <taxon>Asterales</taxon>
        <taxon>Asteraceae</taxon>
        <taxon>Asteroideae</taxon>
        <taxon>Anthemideae</taxon>
        <taxon>Anthemidinae</taxon>
        <taxon>Tanacetum</taxon>
    </lineage>
</organism>
<keyword evidence="1" id="KW-0378">Hydrolase</keyword>
<comment type="caution">
    <text evidence="6">The sequence shown here is derived from an EMBL/GenBank/DDBJ whole genome shotgun (WGS) entry which is preliminary data.</text>
</comment>
<evidence type="ECO:0000259" key="5">
    <source>
        <dbReference type="PROSITE" id="PS50158"/>
    </source>
</evidence>
<accession>A0ABQ4XAM1</accession>
<dbReference type="PANTHER" id="PTHR37984:SF5">
    <property type="entry name" value="PROTEIN NYNRIN-LIKE"/>
    <property type="match status" value="1"/>
</dbReference>
<dbReference type="InterPro" id="IPR050951">
    <property type="entry name" value="Retrovirus_Pol_polyprotein"/>
</dbReference>
<keyword evidence="4" id="KW-0862">Zinc</keyword>
<protein>
    <submittedName>
        <fullName evidence="6">Reverse transcriptase domain-containing protein</fullName>
    </submittedName>
</protein>
<name>A0ABQ4XAM1_9ASTR</name>
<evidence type="ECO:0000256" key="4">
    <source>
        <dbReference type="PROSITE-ProRule" id="PRU00047"/>
    </source>
</evidence>
<dbReference type="Pfam" id="PF17919">
    <property type="entry name" value="RT_RNaseH_2"/>
    <property type="match status" value="1"/>
</dbReference>
<dbReference type="Proteomes" id="UP001151760">
    <property type="component" value="Unassembled WGS sequence"/>
</dbReference>
<keyword evidence="2" id="KW-0238">DNA-binding</keyword>
<dbReference type="SUPFAM" id="SSF57756">
    <property type="entry name" value="Retrovirus zinc finger-like domains"/>
    <property type="match status" value="1"/>
</dbReference>
<dbReference type="GO" id="GO:0003964">
    <property type="term" value="F:RNA-directed DNA polymerase activity"/>
    <property type="evidence" value="ECO:0007669"/>
    <property type="project" value="UniProtKB-KW"/>
</dbReference>
<evidence type="ECO:0000313" key="7">
    <source>
        <dbReference type="Proteomes" id="UP001151760"/>
    </source>
</evidence>
<keyword evidence="6" id="KW-0695">RNA-directed DNA polymerase</keyword>
<evidence type="ECO:0000256" key="1">
    <source>
        <dbReference type="ARBA" id="ARBA00022670"/>
    </source>
</evidence>
<proteinExistence type="predicted"/>
<dbReference type="EMBL" id="BQNB010009347">
    <property type="protein sequence ID" value="GJS62249.1"/>
    <property type="molecule type" value="Genomic_DNA"/>
</dbReference>
<keyword evidence="6" id="KW-0548">Nucleotidyltransferase</keyword>
<evidence type="ECO:0000256" key="3">
    <source>
        <dbReference type="ARBA" id="ARBA00023268"/>
    </source>
</evidence>
<sequence length="274" mass="29795">MGDPNPYAQNAIITTMVYVLLNATNVTKLAILPRDCRSAGNANNANNQRGTGSGQKSTCFECGVQGHFKRECPKLKNNKNRGNQVGNDRAPAKVYAVEHVGTNPDSNIVTVPGAAHVARCAYRLAPSEMKELSEQLKELSDNGFIRPSSLPWGAPVLFVKKKDDNSVQFLGHVIDSKGIHVDPAKIESIKDWASPKSPTEIRQFLGLASAPILALPEGSEDFIAYCDASKKGLGAVLMQREKVIAYASRQLKIHEKNYTTHDLELGAVVFALKI</sequence>
<keyword evidence="7" id="KW-1185">Reference proteome</keyword>
<feature type="domain" description="CCHC-type" evidence="5">
    <location>
        <begin position="59"/>
        <end position="74"/>
    </location>
</feature>
<dbReference type="PROSITE" id="PS50158">
    <property type="entry name" value="ZF_CCHC"/>
    <property type="match status" value="1"/>
</dbReference>
<dbReference type="InterPro" id="IPR001878">
    <property type="entry name" value="Znf_CCHC"/>
</dbReference>
<dbReference type="Gene3D" id="4.10.60.10">
    <property type="entry name" value="Zinc finger, CCHC-type"/>
    <property type="match status" value="1"/>
</dbReference>
<dbReference type="SUPFAM" id="SSF56672">
    <property type="entry name" value="DNA/RNA polymerases"/>
    <property type="match status" value="1"/>
</dbReference>
<keyword evidence="1" id="KW-0645">Protease</keyword>
<dbReference type="PANTHER" id="PTHR37984">
    <property type="entry name" value="PROTEIN CBG26694"/>
    <property type="match status" value="1"/>
</dbReference>
<keyword evidence="3" id="KW-0511">Multifunctional enzyme</keyword>